<dbReference type="SMART" id="SM00235">
    <property type="entry name" value="ZnMc"/>
    <property type="match status" value="1"/>
</dbReference>
<keyword evidence="3" id="KW-0378">Hydrolase</keyword>
<dbReference type="AlphaFoldDB" id="A0A5R9L359"/>
<keyword evidence="9" id="KW-1185">Reference proteome</keyword>
<dbReference type="PANTHER" id="PTHR10201:SF323">
    <property type="entry name" value="MATRIX METALLOPROTEINASE-21"/>
    <property type="match status" value="1"/>
</dbReference>
<feature type="signal peptide" evidence="6">
    <location>
        <begin position="1"/>
        <end position="21"/>
    </location>
</feature>
<dbReference type="InterPro" id="IPR006026">
    <property type="entry name" value="Peptidase_Metallo"/>
</dbReference>
<keyword evidence="4" id="KW-0862">Zinc</keyword>
<dbReference type="Proteomes" id="UP000306402">
    <property type="component" value="Unassembled WGS sequence"/>
</dbReference>
<dbReference type="GO" id="GO:0031012">
    <property type="term" value="C:extracellular matrix"/>
    <property type="evidence" value="ECO:0007669"/>
    <property type="project" value="InterPro"/>
</dbReference>
<evidence type="ECO:0000256" key="5">
    <source>
        <dbReference type="ARBA" id="ARBA00023049"/>
    </source>
</evidence>
<dbReference type="RefSeq" id="WP_138364060.1">
    <property type="nucleotide sequence ID" value="NZ_VCEJ01000002.1"/>
</dbReference>
<feature type="chain" id="PRO_5024274621" evidence="6">
    <location>
        <begin position="22"/>
        <end position="454"/>
    </location>
</feature>
<dbReference type="InterPro" id="IPR021190">
    <property type="entry name" value="Pept_M10A"/>
</dbReference>
<sequence>MKTKFIALLLLLTLIGQLGTAQNRLKTKPEAFCGYVSQRGNATILGMCDKLDKCEIKYFIKNGTDDVIDENAAIAQAFDAWAAVIDRKFTKTNYEAEADITFQWGGTVGSSAVGQTAPCAVPIPIYFSSTVKWVTSYFPITVGTYNVFRIAIHEIGHALGLDHSDSINSIMYHSPTDNNSLSDQDISAVRILHGANTGPITGPKYLCVGSTATYSRGQFGFWNSTGGVTINSSKTEQMVSVTATSPVPGKLSTSQCLSFDVFTSINQPGAILGTSQICPGEGDGYFTINAVPSAASYVWSASDPSVVLHPNASGTTCTATGITKTFTLSVKAKNPCGISPATTKTVTVKKTYGPPCNGEDLVSTGKEMLMDINSETLEATIYPNPTTENLNLNIQETDQHVSVSIYNAVNGAKLLTKEVSGGKSVLDVTSLPKGNYIMIIENDKNITRKKFSRN</sequence>
<reference evidence="8 9" key="1">
    <citation type="submission" date="2019-05" db="EMBL/GenBank/DDBJ databases">
        <authorList>
            <person name="Qu J.-H."/>
        </authorList>
    </citation>
    <scope>NUCLEOTIDE SEQUENCE [LARGE SCALE GENOMIC DNA]</scope>
    <source>
        <strain evidence="8 9">T17</strain>
    </source>
</reference>
<dbReference type="InterPro" id="IPR001818">
    <property type="entry name" value="Pept_M10_metallopeptidase"/>
</dbReference>
<evidence type="ECO:0000256" key="4">
    <source>
        <dbReference type="ARBA" id="ARBA00022833"/>
    </source>
</evidence>
<evidence type="ECO:0000256" key="6">
    <source>
        <dbReference type="SAM" id="SignalP"/>
    </source>
</evidence>
<dbReference type="InterPro" id="IPR026444">
    <property type="entry name" value="Secre_tail"/>
</dbReference>
<keyword evidence="2" id="KW-0479">Metal-binding</keyword>
<name>A0A5R9L359_9BACT</name>
<evidence type="ECO:0000256" key="3">
    <source>
        <dbReference type="ARBA" id="ARBA00022801"/>
    </source>
</evidence>
<dbReference type="InterPro" id="IPR045829">
    <property type="entry name" value="PKD_6"/>
</dbReference>
<evidence type="ECO:0000256" key="2">
    <source>
        <dbReference type="ARBA" id="ARBA00022723"/>
    </source>
</evidence>
<keyword evidence="1 8" id="KW-0645">Protease</keyword>
<feature type="domain" description="Peptidase metallopeptidase" evidence="7">
    <location>
        <begin position="48"/>
        <end position="195"/>
    </location>
</feature>
<dbReference type="Pfam" id="PF19408">
    <property type="entry name" value="PKD_6"/>
    <property type="match status" value="1"/>
</dbReference>
<dbReference type="InterPro" id="IPR024079">
    <property type="entry name" value="MetalloPept_cat_dom_sf"/>
</dbReference>
<dbReference type="GO" id="GO:0006508">
    <property type="term" value="P:proteolysis"/>
    <property type="evidence" value="ECO:0007669"/>
    <property type="project" value="UniProtKB-KW"/>
</dbReference>
<evidence type="ECO:0000256" key="1">
    <source>
        <dbReference type="ARBA" id="ARBA00022670"/>
    </source>
</evidence>
<gene>
    <name evidence="8" type="ORF">FEN17_04345</name>
</gene>
<accession>A0A5R9L359</accession>
<evidence type="ECO:0000259" key="7">
    <source>
        <dbReference type="SMART" id="SM00235"/>
    </source>
</evidence>
<dbReference type="PRINTS" id="PR00138">
    <property type="entry name" value="MATRIXIN"/>
</dbReference>
<dbReference type="Pfam" id="PF00413">
    <property type="entry name" value="Peptidase_M10"/>
    <property type="match status" value="1"/>
</dbReference>
<organism evidence="8 9">
    <name type="scientific">Dyadobacter luticola</name>
    <dbReference type="NCBI Taxonomy" id="1979387"/>
    <lineage>
        <taxon>Bacteria</taxon>
        <taxon>Pseudomonadati</taxon>
        <taxon>Bacteroidota</taxon>
        <taxon>Cytophagia</taxon>
        <taxon>Cytophagales</taxon>
        <taxon>Spirosomataceae</taxon>
        <taxon>Dyadobacter</taxon>
    </lineage>
</organism>
<comment type="caution">
    <text evidence="8">The sequence shown here is derived from an EMBL/GenBank/DDBJ whole genome shotgun (WGS) entry which is preliminary data.</text>
</comment>
<dbReference type="GO" id="GO:0008270">
    <property type="term" value="F:zinc ion binding"/>
    <property type="evidence" value="ECO:0007669"/>
    <property type="project" value="InterPro"/>
</dbReference>
<evidence type="ECO:0000313" key="8">
    <source>
        <dbReference type="EMBL" id="TLV02851.1"/>
    </source>
</evidence>
<keyword evidence="5 8" id="KW-0482">Metalloprotease</keyword>
<dbReference type="Pfam" id="PF18962">
    <property type="entry name" value="Por_Secre_tail"/>
    <property type="match status" value="1"/>
</dbReference>
<dbReference type="NCBIfam" id="TIGR04183">
    <property type="entry name" value="Por_Secre_tail"/>
    <property type="match status" value="1"/>
</dbReference>
<keyword evidence="6" id="KW-0732">Signal</keyword>
<protein>
    <submittedName>
        <fullName evidence="8">Matrixin family metalloprotease</fullName>
    </submittedName>
</protein>
<dbReference type="Gene3D" id="3.40.390.10">
    <property type="entry name" value="Collagenase (Catalytic Domain)"/>
    <property type="match status" value="1"/>
</dbReference>
<evidence type="ECO:0000313" key="9">
    <source>
        <dbReference type="Proteomes" id="UP000306402"/>
    </source>
</evidence>
<dbReference type="SUPFAM" id="SSF55486">
    <property type="entry name" value="Metalloproteases ('zincins'), catalytic domain"/>
    <property type="match status" value="1"/>
</dbReference>
<dbReference type="EMBL" id="VCEJ01000002">
    <property type="protein sequence ID" value="TLV02851.1"/>
    <property type="molecule type" value="Genomic_DNA"/>
</dbReference>
<proteinExistence type="predicted"/>
<dbReference type="GO" id="GO:0004222">
    <property type="term" value="F:metalloendopeptidase activity"/>
    <property type="evidence" value="ECO:0007669"/>
    <property type="project" value="InterPro"/>
</dbReference>
<dbReference type="PANTHER" id="PTHR10201">
    <property type="entry name" value="MATRIX METALLOPROTEINASE"/>
    <property type="match status" value="1"/>
</dbReference>
<dbReference type="OrthoDB" id="2582440at2"/>